<proteinExistence type="predicted"/>
<sequence length="258" mass="30492">MLRAYRFRGNLEDEKDYNKFLSAFNRYRKKNKITSWADIDEIERFLLTLDIPEIKLKNLYQIIEYAILYEEIPLRDDLKQKHADPYAVIKARWSNCLESLSRKVSRELRSLPSDIEKEFRESNAADVSKAIITYAFKRIYPFREMPNAIYDRLRSVAFHELLRVHYPELKKMKLARMVTWGESTTIAWLDKNNIKPKKKHQAIIDASIRSKKFKASLSEKTDDSNGSLEQNFETPKQLGRNRDKKSSQTQSTCRSKSQ</sequence>
<feature type="compositionally biased region" description="Polar residues" evidence="1">
    <location>
        <begin position="247"/>
        <end position="258"/>
    </location>
</feature>
<dbReference type="AlphaFoldDB" id="A0AAV7IK43"/>
<organism evidence="2 3">
    <name type="scientific">Cotesia glomerata</name>
    <name type="common">Lepidopteran parasitic wasp</name>
    <name type="synonym">Apanteles glomeratus</name>
    <dbReference type="NCBI Taxonomy" id="32391"/>
    <lineage>
        <taxon>Eukaryota</taxon>
        <taxon>Metazoa</taxon>
        <taxon>Ecdysozoa</taxon>
        <taxon>Arthropoda</taxon>
        <taxon>Hexapoda</taxon>
        <taxon>Insecta</taxon>
        <taxon>Pterygota</taxon>
        <taxon>Neoptera</taxon>
        <taxon>Endopterygota</taxon>
        <taxon>Hymenoptera</taxon>
        <taxon>Apocrita</taxon>
        <taxon>Ichneumonoidea</taxon>
        <taxon>Braconidae</taxon>
        <taxon>Microgastrinae</taxon>
        <taxon>Cotesia</taxon>
    </lineage>
</organism>
<evidence type="ECO:0000313" key="3">
    <source>
        <dbReference type="Proteomes" id="UP000826195"/>
    </source>
</evidence>
<evidence type="ECO:0000256" key="1">
    <source>
        <dbReference type="SAM" id="MobiDB-lite"/>
    </source>
</evidence>
<keyword evidence="3" id="KW-1185">Reference proteome</keyword>
<name>A0AAV7IK43_COTGL</name>
<comment type="caution">
    <text evidence="2">The sequence shown here is derived from an EMBL/GenBank/DDBJ whole genome shotgun (WGS) entry which is preliminary data.</text>
</comment>
<protein>
    <submittedName>
        <fullName evidence="2">Uncharacterized protein</fullName>
    </submittedName>
</protein>
<feature type="region of interest" description="Disordered" evidence="1">
    <location>
        <begin position="215"/>
        <end position="258"/>
    </location>
</feature>
<dbReference type="Proteomes" id="UP000826195">
    <property type="component" value="Unassembled WGS sequence"/>
</dbReference>
<dbReference type="EMBL" id="JAHXZJ010001492">
    <property type="protein sequence ID" value="KAH0552249.1"/>
    <property type="molecule type" value="Genomic_DNA"/>
</dbReference>
<evidence type="ECO:0000313" key="2">
    <source>
        <dbReference type="EMBL" id="KAH0552249.1"/>
    </source>
</evidence>
<reference evidence="2 3" key="1">
    <citation type="journal article" date="2021" name="J. Hered.">
        <title>A chromosome-level genome assembly of the parasitoid wasp, Cotesia glomerata (Hymenoptera: Braconidae).</title>
        <authorList>
            <person name="Pinto B.J."/>
            <person name="Weis J.J."/>
            <person name="Gamble T."/>
            <person name="Ode P.J."/>
            <person name="Paul R."/>
            <person name="Zaspel J.M."/>
        </authorList>
    </citation>
    <scope>NUCLEOTIDE SEQUENCE [LARGE SCALE GENOMIC DNA]</scope>
    <source>
        <strain evidence="2">CgM1</strain>
    </source>
</reference>
<feature type="compositionally biased region" description="Polar residues" evidence="1">
    <location>
        <begin position="224"/>
        <end position="234"/>
    </location>
</feature>
<gene>
    <name evidence="2" type="ORF">KQX54_007663</name>
</gene>
<accession>A0AAV7IK43</accession>